<feature type="compositionally biased region" description="Basic and acidic residues" evidence="1">
    <location>
        <begin position="1"/>
        <end position="15"/>
    </location>
</feature>
<evidence type="ECO:0000256" key="1">
    <source>
        <dbReference type="SAM" id="MobiDB-lite"/>
    </source>
</evidence>
<accession>A0A7M4F0K1</accession>
<feature type="region of interest" description="Disordered" evidence="1">
    <location>
        <begin position="1"/>
        <end position="33"/>
    </location>
</feature>
<dbReference type="InterPro" id="IPR052446">
    <property type="entry name" value="B-cell_PI3K-Signaling_Adptrs"/>
</dbReference>
<dbReference type="GO" id="GO:0005102">
    <property type="term" value="F:signaling receptor binding"/>
    <property type="evidence" value="ECO:0007669"/>
    <property type="project" value="TreeGrafter"/>
</dbReference>
<protein>
    <recommendedName>
        <fullName evidence="4">B cell scaffold protein with ankyrin repeats 1</fullName>
    </recommendedName>
</protein>
<name>A0A7M4F0K1_CROPO</name>
<proteinExistence type="predicted"/>
<reference evidence="2" key="2">
    <citation type="submission" date="2025-09" db="UniProtKB">
        <authorList>
            <consortium name="Ensembl"/>
        </authorList>
    </citation>
    <scope>IDENTIFICATION</scope>
</reference>
<dbReference type="OMA" id="IARXRAR"/>
<dbReference type="GO" id="GO:0050869">
    <property type="term" value="P:negative regulation of B cell activation"/>
    <property type="evidence" value="ECO:0007669"/>
    <property type="project" value="TreeGrafter"/>
</dbReference>
<evidence type="ECO:0008006" key="4">
    <source>
        <dbReference type="Google" id="ProtNLM"/>
    </source>
</evidence>
<evidence type="ECO:0000313" key="2">
    <source>
        <dbReference type="Ensembl" id="ENSCPRP00005017297.1"/>
    </source>
</evidence>
<evidence type="ECO:0000313" key="3">
    <source>
        <dbReference type="Proteomes" id="UP000594220"/>
    </source>
</evidence>
<dbReference type="GO" id="GO:0051898">
    <property type="term" value="P:negative regulation of phosphatidylinositol 3-kinase/protein kinase B signal transduction"/>
    <property type="evidence" value="ECO:0007669"/>
    <property type="project" value="TreeGrafter"/>
</dbReference>
<sequence length="157" mass="18243">MILAASDERRTERRSFIMNRPPAPTPRPLFSPVKEENTPYIVQVFQQKATRSHGDNEKMYSAVRKQDRGQTDSLTYTTLRHCIPSGQEELILLQERVKQGTISVDEALEKFKQWKNEKSSNIPQQEKVRQLRDSIIGKRVEKENLYGKLQFSSISVH</sequence>
<reference evidence="2" key="1">
    <citation type="submission" date="2025-08" db="UniProtKB">
        <authorList>
            <consortium name="Ensembl"/>
        </authorList>
    </citation>
    <scope>IDENTIFICATION</scope>
</reference>
<dbReference type="PANTHER" id="PTHR16267">
    <property type="entry name" value="BANK1/PIK3AP1 FAMILY MEMBER"/>
    <property type="match status" value="1"/>
</dbReference>
<dbReference type="GeneTree" id="ENSGT00390000008787"/>
<keyword evidence="3" id="KW-1185">Reference proteome</keyword>
<dbReference type="GO" id="GO:1990782">
    <property type="term" value="F:protein tyrosine kinase binding"/>
    <property type="evidence" value="ECO:0007669"/>
    <property type="project" value="TreeGrafter"/>
</dbReference>
<organism evidence="2 3">
    <name type="scientific">Crocodylus porosus</name>
    <name type="common">Saltwater crocodile</name>
    <name type="synonym">Estuarine crocodile</name>
    <dbReference type="NCBI Taxonomy" id="8502"/>
    <lineage>
        <taxon>Eukaryota</taxon>
        <taxon>Metazoa</taxon>
        <taxon>Chordata</taxon>
        <taxon>Craniata</taxon>
        <taxon>Vertebrata</taxon>
        <taxon>Euteleostomi</taxon>
        <taxon>Archelosauria</taxon>
        <taxon>Archosauria</taxon>
        <taxon>Crocodylia</taxon>
        <taxon>Longirostres</taxon>
        <taxon>Crocodylidae</taxon>
        <taxon>Crocodylus</taxon>
    </lineage>
</organism>
<dbReference type="PANTHER" id="PTHR16267:SF13">
    <property type="entry name" value="B-CELL SCAFFOLD PROTEIN WITH ANKYRIN REPEATS"/>
    <property type="match status" value="1"/>
</dbReference>
<dbReference type="Proteomes" id="UP000594220">
    <property type="component" value="Unplaced"/>
</dbReference>
<dbReference type="AlphaFoldDB" id="A0A7M4F0K1"/>
<dbReference type="Ensembl" id="ENSCPRT00005020251.1">
    <property type="protein sequence ID" value="ENSCPRP00005017297.1"/>
    <property type="gene ID" value="ENSCPRG00005012049.1"/>
</dbReference>
<dbReference type="GO" id="GO:0042113">
    <property type="term" value="P:B cell activation"/>
    <property type="evidence" value="ECO:0007669"/>
    <property type="project" value="TreeGrafter"/>
</dbReference>